<evidence type="ECO:0000313" key="3">
    <source>
        <dbReference type="Proteomes" id="UP000321933"/>
    </source>
</evidence>
<dbReference type="InterPro" id="IPR027417">
    <property type="entry name" value="P-loop_NTPase"/>
</dbReference>
<proteinExistence type="predicted"/>
<evidence type="ECO:0000259" key="1">
    <source>
        <dbReference type="Pfam" id="PF00685"/>
    </source>
</evidence>
<dbReference type="AlphaFoldDB" id="A0A5C8ZUV1"/>
<dbReference type="Pfam" id="PF00685">
    <property type="entry name" value="Sulfotransfer_1"/>
    <property type="match status" value="1"/>
</dbReference>
<keyword evidence="2" id="KW-0808">Transferase</keyword>
<reference evidence="2 3" key="1">
    <citation type="submission" date="2019-08" db="EMBL/GenBank/DDBJ databases">
        <title>Parahaliea maris sp. nov., isolated from the surface seawater.</title>
        <authorList>
            <person name="Liu Y."/>
        </authorList>
    </citation>
    <scope>NUCLEOTIDE SEQUENCE [LARGE SCALE GENOMIC DNA]</scope>
    <source>
        <strain evidence="2 3">S2-26</strain>
    </source>
</reference>
<dbReference type="GO" id="GO:0008146">
    <property type="term" value="F:sulfotransferase activity"/>
    <property type="evidence" value="ECO:0007669"/>
    <property type="project" value="InterPro"/>
</dbReference>
<accession>A0A5C8ZUV1</accession>
<dbReference type="Gene3D" id="3.40.50.300">
    <property type="entry name" value="P-loop containing nucleotide triphosphate hydrolases"/>
    <property type="match status" value="1"/>
</dbReference>
<dbReference type="SUPFAM" id="SSF52540">
    <property type="entry name" value="P-loop containing nucleoside triphosphate hydrolases"/>
    <property type="match status" value="1"/>
</dbReference>
<sequence>MKRLHIVGCPRSGTTLLMELLCNCFASDGFCAHESSIFAAPTVPDAGLYFSKQPNDIKQLRHIFFRDENLYIIYLGRDPRAVISSKHRENPGQYFCNYRVWAECDSAARRYEGHPRFLRLRYEDLVADPDRVQAEIAGHFPFLEQRHPFSEYHLHAAPSADARRAMNGLRAVNPDSLQKWRQHLPRIKEQYQRHPELADDLQRLGYETNRQWLQALESVEAQTYPCRYPERRELLKDWERNLRVWWKSHRYLAGRTGS</sequence>
<dbReference type="OrthoDB" id="5724543at2"/>
<name>A0A5C8ZUV1_9GAMM</name>
<organism evidence="2 3">
    <name type="scientific">Parahaliea aestuarii</name>
    <dbReference type="NCBI Taxonomy" id="1852021"/>
    <lineage>
        <taxon>Bacteria</taxon>
        <taxon>Pseudomonadati</taxon>
        <taxon>Pseudomonadota</taxon>
        <taxon>Gammaproteobacteria</taxon>
        <taxon>Cellvibrionales</taxon>
        <taxon>Halieaceae</taxon>
        <taxon>Parahaliea</taxon>
    </lineage>
</organism>
<gene>
    <name evidence="2" type="ORF">FVW59_07525</name>
</gene>
<feature type="domain" description="Sulfotransferase" evidence="1">
    <location>
        <begin position="4"/>
        <end position="137"/>
    </location>
</feature>
<keyword evidence="3" id="KW-1185">Reference proteome</keyword>
<protein>
    <submittedName>
        <fullName evidence="2">Sulfotransferase domain-containing protein</fullName>
    </submittedName>
</protein>
<dbReference type="EMBL" id="VRYZ01000003">
    <property type="protein sequence ID" value="TXS92268.1"/>
    <property type="molecule type" value="Genomic_DNA"/>
</dbReference>
<evidence type="ECO:0000313" key="2">
    <source>
        <dbReference type="EMBL" id="TXS92268.1"/>
    </source>
</evidence>
<dbReference type="RefSeq" id="WP_148063645.1">
    <property type="nucleotide sequence ID" value="NZ_VRYZ01000003.1"/>
</dbReference>
<comment type="caution">
    <text evidence="2">The sequence shown here is derived from an EMBL/GenBank/DDBJ whole genome shotgun (WGS) entry which is preliminary data.</text>
</comment>
<dbReference type="InterPro" id="IPR000863">
    <property type="entry name" value="Sulfotransferase_dom"/>
</dbReference>
<dbReference type="Proteomes" id="UP000321933">
    <property type="component" value="Unassembled WGS sequence"/>
</dbReference>